<evidence type="ECO:0000259" key="4">
    <source>
        <dbReference type="PROSITE" id="PS50075"/>
    </source>
</evidence>
<dbReference type="InterPro" id="IPR010071">
    <property type="entry name" value="AA_adenyl_dom"/>
</dbReference>
<gene>
    <name evidence="5" type="ORF">ABG082_01175</name>
</gene>
<dbReference type="InterPro" id="IPR010080">
    <property type="entry name" value="Thioester_reductase-like_dom"/>
</dbReference>
<dbReference type="SMART" id="SM00823">
    <property type="entry name" value="PKS_PP"/>
    <property type="match status" value="1"/>
</dbReference>
<dbReference type="SUPFAM" id="SSF47336">
    <property type="entry name" value="ACP-like"/>
    <property type="match status" value="1"/>
</dbReference>
<dbReference type="InterPro" id="IPR036291">
    <property type="entry name" value="NAD(P)-bd_dom_sf"/>
</dbReference>
<dbReference type="NCBIfam" id="TIGR01733">
    <property type="entry name" value="AA-adenyl-dom"/>
    <property type="match status" value="1"/>
</dbReference>
<dbReference type="FunFam" id="1.10.1200.10:FF:000016">
    <property type="entry name" value="Non-ribosomal peptide synthase"/>
    <property type="match status" value="1"/>
</dbReference>
<dbReference type="Pfam" id="PF00550">
    <property type="entry name" value="PP-binding"/>
    <property type="match status" value="1"/>
</dbReference>
<evidence type="ECO:0000256" key="3">
    <source>
        <dbReference type="ARBA" id="ARBA00022553"/>
    </source>
</evidence>
<dbReference type="GO" id="GO:0031177">
    <property type="term" value="F:phosphopantetheine binding"/>
    <property type="evidence" value="ECO:0007669"/>
    <property type="project" value="InterPro"/>
</dbReference>
<reference evidence="5" key="1">
    <citation type="submission" date="2024-05" db="EMBL/GenBank/DDBJ databases">
        <authorList>
            <person name="Liu Z."/>
        </authorList>
    </citation>
    <scope>NUCLEOTIDE SEQUENCE</scope>
    <source>
        <strain evidence="5">BS1807G30</strain>
    </source>
</reference>
<dbReference type="Pfam" id="PF13193">
    <property type="entry name" value="AMP-binding_C"/>
    <property type="match status" value="1"/>
</dbReference>
<name>A0AAU7FK41_9BACI</name>
<dbReference type="InterPro" id="IPR000873">
    <property type="entry name" value="AMP-dep_synth/lig_dom"/>
</dbReference>
<dbReference type="InterPro" id="IPR025110">
    <property type="entry name" value="AMP-bd_C"/>
</dbReference>
<dbReference type="CDD" id="cd05235">
    <property type="entry name" value="SDR_e1"/>
    <property type="match status" value="1"/>
</dbReference>
<dbReference type="InterPro" id="IPR013120">
    <property type="entry name" value="FAR_NAD-bd"/>
</dbReference>
<dbReference type="InterPro" id="IPR020845">
    <property type="entry name" value="AMP-binding_CS"/>
</dbReference>
<dbReference type="Pfam" id="PF00501">
    <property type="entry name" value="AMP-binding"/>
    <property type="match status" value="1"/>
</dbReference>
<dbReference type="FunFam" id="3.40.50.980:FF:000001">
    <property type="entry name" value="Non-ribosomal peptide synthetase"/>
    <property type="match status" value="1"/>
</dbReference>
<dbReference type="InterPro" id="IPR009081">
    <property type="entry name" value="PP-bd_ACP"/>
</dbReference>
<keyword evidence="2" id="KW-0596">Phosphopantetheine</keyword>
<proteinExistence type="inferred from homology"/>
<dbReference type="InterPro" id="IPR036736">
    <property type="entry name" value="ACP-like_sf"/>
</dbReference>
<dbReference type="Gene3D" id="3.40.50.980">
    <property type="match status" value="2"/>
</dbReference>
<dbReference type="PANTHER" id="PTHR44845">
    <property type="entry name" value="CARRIER DOMAIN-CONTAINING PROTEIN"/>
    <property type="match status" value="1"/>
</dbReference>
<dbReference type="Gene3D" id="3.30.300.30">
    <property type="match status" value="1"/>
</dbReference>
<keyword evidence="3" id="KW-0597">Phosphoprotein</keyword>
<dbReference type="PROSITE" id="PS00455">
    <property type="entry name" value="AMP_BINDING"/>
    <property type="match status" value="1"/>
</dbReference>
<sequence length="1000" mass="113138">MNDQNLSDIVRHHATRTPHHTALACHHRNITYAELEKQSNQYANYLIKMGVTKASHIGLALERSPQLIVSILAITKIGAVYVPIDINYPSERIQFMIEDAELSFLLTTSHVTPSLTPLPIPTIYLDKEKHLILTQSTSNPSFDVKSSNAAYIMYTSGTTGKPKGVVITQRCIMHLTHNPSFLSIDSSDTLALLSTISFDSSTFEIWSALLNGATLAIPPSGKLTPELVSQTIKNYDVSILFLTTGLFNLMMESHLNDVKSLKYIVSGGDVMSPQIVQQALKELPNTTIINGYGPTENTIFTTTFQLPNTWDELVSIPIGRPVAGTVIDITNEQGESVSQGQIGELITSGDGLALGYWRRENLTKERFIKRDGRTYYKTGDLVRQQPDGLIEYIGRNDDQVKIRGFRIELSEIEHVLIQHPSVKSCLVTATEVTPGDKRIIAYIIPSNKKTWDLYTIQTYAKKTFPDFMRPAHYVLLTNFPTTTNGKVDRKALPRHHFDRPKLQTEYVAPTNQTEEALCEIWTDLLKVEPIGTNDHFFDLGGNSILAAKTLMRMQETLHVELPASTLYEHPTIQQVHRMLQNQTPEPKQQLTSEGFLDEKIQPKHLFDSKSFKQNAVLLTGATGFLGAYLIKELVRMNPSIQIYCVIRARDKQHARQRIQVNMEKYHLWDEHYLKQLKPIVGYLDKPQLGLSTEEFQQLAQTIDAIYHNGAKVNYVQPYHMHKDTNVTGTENIIKLACTEQVKPVHFLSTIAIFGPAGYLDGTTVLFEDTSIDAYLPIVEKDIGYSQSKWVAEKIMWEAKKRGVPITVLRPGFIMGDSQTGVHNTEDYMARLIKGCIQLKAYGELPNQRKEFVPVDFVSKAITTICKDPANFGKAYHLVPPQEESMELSEFFQKIIEEIGYPLEKKAYNAWVEALIQASDQNADNALTPFLPMLTEKVEQDKTVWELYENMAHFDSTNTQTVLQAHGMTYPPMDDHLIKRYFKYMEDIGFLKFDSNTALRI</sequence>
<dbReference type="SUPFAM" id="SSF56801">
    <property type="entry name" value="Acetyl-CoA synthetase-like"/>
    <property type="match status" value="1"/>
</dbReference>
<dbReference type="GO" id="GO:0072330">
    <property type="term" value="P:monocarboxylic acid biosynthetic process"/>
    <property type="evidence" value="ECO:0007669"/>
    <property type="project" value="UniProtKB-ARBA"/>
</dbReference>
<dbReference type="InterPro" id="IPR006162">
    <property type="entry name" value="Ppantetheine_attach_site"/>
</dbReference>
<dbReference type="Pfam" id="PF07993">
    <property type="entry name" value="NAD_binding_4"/>
    <property type="match status" value="1"/>
</dbReference>
<organism evidence="5">
    <name type="scientific">Bacillus sp. BS1807G30</name>
    <dbReference type="NCBI Taxonomy" id="3153756"/>
    <lineage>
        <taxon>Bacteria</taxon>
        <taxon>Bacillati</taxon>
        <taxon>Bacillota</taxon>
        <taxon>Bacilli</taxon>
        <taxon>Bacillales</taxon>
        <taxon>Bacillaceae</taxon>
        <taxon>Bacillus</taxon>
    </lineage>
</organism>
<protein>
    <submittedName>
        <fullName evidence="5">Amino acid adenylation domain-containing protein</fullName>
    </submittedName>
</protein>
<accession>A0AAU7FK41</accession>
<dbReference type="GO" id="GO:0044550">
    <property type="term" value="P:secondary metabolite biosynthetic process"/>
    <property type="evidence" value="ECO:0007669"/>
    <property type="project" value="UniProtKB-ARBA"/>
</dbReference>
<dbReference type="PROSITE" id="PS50075">
    <property type="entry name" value="CARRIER"/>
    <property type="match status" value="1"/>
</dbReference>
<dbReference type="CDD" id="cd12117">
    <property type="entry name" value="A_NRPS_Srf_like"/>
    <property type="match status" value="1"/>
</dbReference>
<dbReference type="AlphaFoldDB" id="A0AAU7FK41"/>
<dbReference type="EMBL" id="CP157353">
    <property type="protein sequence ID" value="XBM04405.1"/>
    <property type="molecule type" value="Genomic_DNA"/>
</dbReference>
<dbReference type="Gene3D" id="2.30.38.10">
    <property type="entry name" value="Luciferase, Domain 3"/>
    <property type="match status" value="1"/>
</dbReference>
<dbReference type="RefSeq" id="WP_348936439.1">
    <property type="nucleotide sequence ID" value="NZ_CP157353.1"/>
</dbReference>
<feature type="domain" description="Carrier" evidence="4">
    <location>
        <begin position="508"/>
        <end position="583"/>
    </location>
</feature>
<dbReference type="InterPro" id="IPR045851">
    <property type="entry name" value="AMP-bd_C_sf"/>
</dbReference>
<dbReference type="PROSITE" id="PS00012">
    <property type="entry name" value="PHOSPHOPANTETHEINE"/>
    <property type="match status" value="1"/>
</dbReference>
<dbReference type="Gene3D" id="3.40.50.720">
    <property type="entry name" value="NAD(P)-binding Rossmann-like Domain"/>
    <property type="match status" value="1"/>
</dbReference>
<dbReference type="InterPro" id="IPR020806">
    <property type="entry name" value="PKS_PP-bd"/>
</dbReference>
<dbReference type="Gene3D" id="1.10.1200.10">
    <property type="entry name" value="ACP-like"/>
    <property type="match status" value="1"/>
</dbReference>
<dbReference type="SUPFAM" id="SSF51735">
    <property type="entry name" value="NAD(P)-binding Rossmann-fold domains"/>
    <property type="match status" value="1"/>
</dbReference>
<evidence type="ECO:0000256" key="2">
    <source>
        <dbReference type="ARBA" id="ARBA00022450"/>
    </source>
</evidence>
<evidence type="ECO:0000256" key="1">
    <source>
        <dbReference type="ARBA" id="ARBA00006432"/>
    </source>
</evidence>
<evidence type="ECO:0000313" key="5">
    <source>
        <dbReference type="EMBL" id="XBM04405.1"/>
    </source>
</evidence>
<comment type="similarity">
    <text evidence="1">Belongs to the ATP-dependent AMP-binding enzyme family.</text>
</comment>
<dbReference type="PANTHER" id="PTHR44845:SF6">
    <property type="entry name" value="BETA-ALANINE-ACTIVATING ENZYME"/>
    <property type="match status" value="1"/>
</dbReference>
<dbReference type="NCBIfam" id="TIGR01746">
    <property type="entry name" value="Thioester-redct"/>
    <property type="match status" value="1"/>
</dbReference>